<feature type="compositionally biased region" description="Basic and acidic residues" evidence="1">
    <location>
        <begin position="65"/>
        <end position="79"/>
    </location>
</feature>
<protein>
    <submittedName>
        <fullName evidence="2">Uncharacterized protein</fullName>
    </submittedName>
</protein>
<organism evidence="2 3">
    <name type="scientific">Muntiacus reevesi</name>
    <name type="common">Reeves' muntjac</name>
    <name type="synonym">Cervus reevesi</name>
    <dbReference type="NCBI Taxonomy" id="9886"/>
    <lineage>
        <taxon>Eukaryota</taxon>
        <taxon>Metazoa</taxon>
        <taxon>Chordata</taxon>
        <taxon>Craniata</taxon>
        <taxon>Vertebrata</taxon>
        <taxon>Euteleostomi</taxon>
        <taxon>Mammalia</taxon>
        <taxon>Eutheria</taxon>
        <taxon>Laurasiatheria</taxon>
        <taxon>Artiodactyla</taxon>
        <taxon>Ruminantia</taxon>
        <taxon>Pecora</taxon>
        <taxon>Cervidae</taxon>
        <taxon>Muntiacinae</taxon>
        <taxon>Muntiacus</taxon>
    </lineage>
</organism>
<dbReference type="InterPro" id="IPR038291">
    <property type="entry name" value="SAP30_C_sf"/>
</dbReference>
<dbReference type="GO" id="GO:0003712">
    <property type="term" value="F:transcription coregulator activity"/>
    <property type="evidence" value="ECO:0007669"/>
    <property type="project" value="TreeGrafter"/>
</dbReference>
<dbReference type="GO" id="GO:0006355">
    <property type="term" value="P:regulation of DNA-templated transcription"/>
    <property type="evidence" value="ECO:0007669"/>
    <property type="project" value="TreeGrafter"/>
</dbReference>
<comment type="caution">
    <text evidence="2">The sequence shown here is derived from an EMBL/GenBank/DDBJ whole genome shotgun (WGS) entry which is preliminary data.</text>
</comment>
<dbReference type="Proteomes" id="UP000326062">
    <property type="component" value="Chromosome 22"/>
</dbReference>
<name>A0A5N3W084_MUNRE</name>
<proteinExistence type="predicted"/>
<dbReference type="GO" id="GO:0000118">
    <property type="term" value="C:histone deacetylase complex"/>
    <property type="evidence" value="ECO:0007669"/>
    <property type="project" value="TreeGrafter"/>
</dbReference>
<gene>
    <name evidence="2" type="ORF">FD755_022526</name>
</gene>
<feature type="region of interest" description="Disordered" evidence="1">
    <location>
        <begin position="1"/>
        <end position="20"/>
    </location>
</feature>
<dbReference type="Gene3D" id="6.10.160.20">
    <property type="match status" value="1"/>
</dbReference>
<reference evidence="2 3" key="1">
    <citation type="submission" date="2019-06" db="EMBL/GenBank/DDBJ databases">
        <title>Discovery of a novel chromosome fission-fusion reversal in muntjac.</title>
        <authorList>
            <person name="Mudd A.B."/>
            <person name="Bredeson J.V."/>
            <person name="Baum R."/>
            <person name="Hockemeyer D."/>
            <person name="Rokhsar D.S."/>
        </authorList>
    </citation>
    <scope>NUCLEOTIDE SEQUENCE [LARGE SCALE GENOMIC DNA]</scope>
    <source>
        <strain evidence="2">UCam_UCB_Mr</strain>
        <tissue evidence="2">Fibroblast cell line</tissue>
    </source>
</reference>
<dbReference type="PANTHER" id="PTHR13286:SF5">
    <property type="entry name" value="HISTONE DEACETYLASE COMPLEX SUBUNIT SAP30L"/>
    <property type="match status" value="1"/>
</dbReference>
<sequence length="138" mass="15989">MNGFSTEKNCRERSPAAPAAARGYGLSCLLIEEGNASYREKRKAPVYLRFLQEFHPGCMNKRQRKTSDDGRDSPEHDTDIPEADLFQLQVNTLRRYKRHFADQIRLQKGPETLTFFIYMMKSNKSRLDQKSEGGKQLE</sequence>
<evidence type="ECO:0000256" key="1">
    <source>
        <dbReference type="SAM" id="MobiDB-lite"/>
    </source>
</evidence>
<dbReference type="AlphaFoldDB" id="A0A5N3W084"/>
<evidence type="ECO:0000313" key="3">
    <source>
        <dbReference type="Proteomes" id="UP000326062"/>
    </source>
</evidence>
<evidence type="ECO:0000313" key="2">
    <source>
        <dbReference type="EMBL" id="KAB0355067.1"/>
    </source>
</evidence>
<feature type="region of interest" description="Disordered" evidence="1">
    <location>
        <begin position="59"/>
        <end position="83"/>
    </location>
</feature>
<dbReference type="PANTHER" id="PTHR13286">
    <property type="entry name" value="SAP30"/>
    <property type="match status" value="1"/>
</dbReference>
<accession>A0A5N3W084</accession>
<keyword evidence="3" id="KW-1185">Reference proteome</keyword>
<dbReference type="InterPro" id="IPR024145">
    <property type="entry name" value="His_deAcase_SAP30/SAP30L"/>
</dbReference>
<dbReference type="EMBL" id="VCEB01000022">
    <property type="protein sequence ID" value="KAB0355067.1"/>
    <property type="molecule type" value="Genomic_DNA"/>
</dbReference>